<keyword evidence="12" id="KW-1185">Reference proteome</keyword>
<evidence type="ECO:0000313" key="12">
    <source>
        <dbReference type="Proteomes" id="UP000446866"/>
    </source>
</evidence>
<dbReference type="AlphaFoldDB" id="A0A845QHQ5"/>
<dbReference type="Pfam" id="PF03553">
    <property type="entry name" value="Na_H_antiporter"/>
    <property type="match status" value="1"/>
</dbReference>
<evidence type="ECO:0000256" key="2">
    <source>
        <dbReference type="ARBA" id="ARBA00022448"/>
    </source>
</evidence>
<dbReference type="InterPro" id="IPR052180">
    <property type="entry name" value="NhaC_Na-H+_Antiporter"/>
</dbReference>
<dbReference type="PANTHER" id="PTHR33451:SF3">
    <property type="entry name" value="MALATE-2H(+)_NA(+)-LACTATE ANTIPORTER"/>
    <property type="match status" value="1"/>
</dbReference>
<evidence type="ECO:0000313" key="11">
    <source>
        <dbReference type="EMBL" id="NBH61429.1"/>
    </source>
</evidence>
<accession>A0A845QHQ5</accession>
<name>A0A845QHQ5_9FIRM</name>
<feature type="transmembrane region" description="Helical" evidence="9">
    <location>
        <begin position="197"/>
        <end position="216"/>
    </location>
</feature>
<comment type="caution">
    <text evidence="11">The sequence shown here is derived from an EMBL/GenBank/DDBJ whole genome shotgun (WGS) entry which is preliminary data.</text>
</comment>
<protein>
    <submittedName>
        <fullName evidence="11">Na+/H+ antiporter NhaC</fullName>
    </submittedName>
</protein>
<dbReference type="InterPro" id="IPR004770">
    <property type="entry name" value="Na/H_antiport_NhaC"/>
</dbReference>
<dbReference type="NCBIfam" id="TIGR00931">
    <property type="entry name" value="antiport_nhaC"/>
    <property type="match status" value="1"/>
</dbReference>
<sequence>MEKKIKAPTFLAAISIMIIVVAILMASLLWLNIDIRIALMFAIIVASAYAMFLGYKWDDIQKMMMDGVYSMLIATFILLLIGAVIATWIASGTIPYIIYIGLKIINPKFFLICACIASSFMSIACGSSWSSAGTVGIAFMGIGAGLGINPAFTAGAVVSGSYFGDKMSPFSDTTNLASAMSGVSLFSHMGSMLWTTVPAYIIAIIMYGVLGFTTVAKGTVDESTVNMYLDNLDANFNLSPVCLLPIVVLLVVVIKKAPAIPGLVVSALLGAVMAMILQGTSFVDISNIMYNGYSIESGVADIDRLLNRGGLSSMLWTVALYFFACVLGNILDVTGVLRTVLEKVAGITKRASTLVTATLASSFLMQALTGSLESSMLINSKLFAPAYDDLEIDRKVLSRSLEDTGTMCAALIPWNSNGMYMASTLGVATLSYLPYCFLGWLTPAVALVLAWTGIGIFYKNGKKPAKKARAN</sequence>
<keyword evidence="6 9" id="KW-1133">Transmembrane helix</keyword>
<feature type="domain" description="Na+/H+ antiporter NhaC-like C-terminal" evidence="10">
    <location>
        <begin position="161"/>
        <end position="454"/>
    </location>
</feature>
<feature type="transmembrane region" description="Helical" evidence="9">
    <location>
        <begin position="432"/>
        <end position="458"/>
    </location>
</feature>
<feature type="transmembrane region" description="Helical" evidence="9">
    <location>
        <begin position="38"/>
        <end position="57"/>
    </location>
</feature>
<gene>
    <name evidence="11" type="primary">nhaC</name>
    <name evidence="11" type="ORF">D0435_07180</name>
</gene>
<feature type="transmembrane region" description="Helical" evidence="9">
    <location>
        <begin position="236"/>
        <end position="254"/>
    </location>
</feature>
<feature type="transmembrane region" description="Helical" evidence="9">
    <location>
        <begin position="135"/>
        <end position="158"/>
    </location>
</feature>
<proteinExistence type="inferred from homology"/>
<dbReference type="InterPro" id="IPR018461">
    <property type="entry name" value="Na/H_Antiport_NhaC-like_C"/>
</dbReference>
<evidence type="ECO:0000256" key="7">
    <source>
        <dbReference type="ARBA" id="ARBA00023136"/>
    </source>
</evidence>
<feature type="transmembrane region" description="Helical" evidence="9">
    <location>
        <begin position="261"/>
        <end position="283"/>
    </location>
</feature>
<comment type="similarity">
    <text evidence="8">Belongs to the NhaC Na(+)/H(+) (TC 2.A.35) antiporter family.</text>
</comment>
<dbReference type="GO" id="GO:0015297">
    <property type="term" value="F:antiporter activity"/>
    <property type="evidence" value="ECO:0007669"/>
    <property type="project" value="UniProtKB-KW"/>
</dbReference>
<dbReference type="EMBL" id="QXWK01000012">
    <property type="protein sequence ID" value="NBH61429.1"/>
    <property type="molecule type" value="Genomic_DNA"/>
</dbReference>
<evidence type="ECO:0000256" key="9">
    <source>
        <dbReference type="SAM" id="Phobius"/>
    </source>
</evidence>
<feature type="transmembrane region" description="Helical" evidence="9">
    <location>
        <begin position="353"/>
        <end position="372"/>
    </location>
</feature>
<evidence type="ECO:0000256" key="4">
    <source>
        <dbReference type="ARBA" id="ARBA00022475"/>
    </source>
</evidence>
<evidence type="ECO:0000256" key="1">
    <source>
        <dbReference type="ARBA" id="ARBA00004651"/>
    </source>
</evidence>
<evidence type="ECO:0000259" key="10">
    <source>
        <dbReference type="Pfam" id="PF03553"/>
    </source>
</evidence>
<dbReference type="Proteomes" id="UP000446866">
    <property type="component" value="Unassembled WGS sequence"/>
</dbReference>
<keyword evidence="4" id="KW-1003">Cell membrane</keyword>
<keyword evidence="7 9" id="KW-0472">Membrane</keyword>
<evidence type="ECO:0000256" key="8">
    <source>
        <dbReference type="ARBA" id="ARBA00038435"/>
    </source>
</evidence>
<keyword evidence="2" id="KW-0813">Transport</keyword>
<dbReference type="PANTHER" id="PTHR33451">
    <property type="entry name" value="MALATE-2H(+)/NA(+)-LACTATE ANTIPORTER"/>
    <property type="match status" value="1"/>
</dbReference>
<evidence type="ECO:0000256" key="5">
    <source>
        <dbReference type="ARBA" id="ARBA00022692"/>
    </source>
</evidence>
<comment type="subcellular location">
    <subcellularLocation>
        <location evidence="1">Cell membrane</location>
        <topology evidence="1">Multi-pass membrane protein</topology>
    </subcellularLocation>
</comment>
<feature type="transmembrane region" description="Helical" evidence="9">
    <location>
        <begin position="314"/>
        <end position="341"/>
    </location>
</feature>
<keyword evidence="3" id="KW-0050">Antiport</keyword>
<keyword evidence="5 9" id="KW-0812">Transmembrane</keyword>
<evidence type="ECO:0000256" key="3">
    <source>
        <dbReference type="ARBA" id="ARBA00022449"/>
    </source>
</evidence>
<evidence type="ECO:0000256" key="6">
    <source>
        <dbReference type="ARBA" id="ARBA00022989"/>
    </source>
</evidence>
<feature type="transmembrane region" description="Helical" evidence="9">
    <location>
        <begin position="109"/>
        <end position="129"/>
    </location>
</feature>
<reference evidence="11 12" key="1">
    <citation type="submission" date="2018-08" db="EMBL/GenBank/DDBJ databases">
        <title>Murine metabolic-syndrome-specific gut microbial biobank.</title>
        <authorList>
            <person name="Liu C."/>
        </authorList>
    </citation>
    <scope>NUCLEOTIDE SEQUENCE [LARGE SCALE GENOMIC DNA]</scope>
    <source>
        <strain evidence="11 12">28</strain>
    </source>
</reference>
<feature type="transmembrane region" description="Helical" evidence="9">
    <location>
        <begin position="69"/>
        <end position="102"/>
    </location>
</feature>
<dbReference type="RefSeq" id="WP_160201713.1">
    <property type="nucleotide sequence ID" value="NZ_QXWK01000012.1"/>
</dbReference>
<dbReference type="GO" id="GO:0005886">
    <property type="term" value="C:plasma membrane"/>
    <property type="evidence" value="ECO:0007669"/>
    <property type="project" value="UniProtKB-SubCell"/>
</dbReference>
<feature type="transmembrane region" description="Helical" evidence="9">
    <location>
        <begin position="12"/>
        <end position="31"/>
    </location>
</feature>
<organism evidence="11 12">
    <name type="scientific">Anaerotruncus colihominis</name>
    <dbReference type="NCBI Taxonomy" id="169435"/>
    <lineage>
        <taxon>Bacteria</taxon>
        <taxon>Bacillati</taxon>
        <taxon>Bacillota</taxon>
        <taxon>Clostridia</taxon>
        <taxon>Eubacteriales</taxon>
        <taxon>Oscillospiraceae</taxon>
        <taxon>Anaerotruncus</taxon>
    </lineage>
</organism>